<feature type="signal peptide" evidence="2">
    <location>
        <begin position="1"/>
        <end position="29"/>
    </location>
</feature>
<dbReference type="InterPro" id="IPR036116">
    <property type="entry name" value="FN3_sf"/>
</dbReference>
<evidence type="ECO:0000259" key="4">
    <source>
        <dbReference type="PROSITE" id="PS50853"/>
    </source>
</evidence>
<feature type="domain" description="Fibronectin type-III" evidence="4">
    <location>
        <begin position="348"/>
        <end position="448"/>
    </location>
</feature>
<dbReference type="PANTHER" id="PTHR46957">
    <property type="entry name" value="CYTOKINE RECEPTOR"/>
    <property type="match status" value="1"/>
</dbReference>
<dbReference type="Proteomes" id="UP001153714">
    <property type="component" value="Chromosome 8"/>
</dbReference>
<feature type="domain" description="Fibronectin type-III" evidence="4">
    <location>
        <begin position="248"/>
        <end position="346"/>
    </location>
</feature>
<dbReference type="SUPFAM" id="SSF49265">
    <property type="entry name" value="Fibronectin type III"/>
    <property type="match status" value="2"/>
</dbReference>
<evidence type="ECO:0000313" key="6">
    <source>
        <dbReference type="Proteomes" id="UP001153714"/>
    </source>
</evidence>
<feature type="compositionally biased region" description="Basic and acidic residues" evidence="1">
    <location>
        <begin position="542"/>
        <end position="552"/>
    </location>
</feature>
<dbReference type="SMART" id="SM00409">
    <property type="entry name" value="IG"/>
    <property type="match status" value="2"/>
</dbReference>
<keyword evidence="2" id="KW-0732">Signal</keyword>
<dbReference type="InterPro" id="IPR003961">
    <property type="entry name" value="FN3_dom"/>
</dbReference>
<dbReference type="PROSITE" id="PS50835">
    <property type="entry name" value="IG_LIKE"/>
    <property type="match status" value="2"/>
</dbReference>
<dbReference type="SMART" id="SM00060">
    <property type="entry name" value="FN3"/>
    <property type="match status" value="3"/>
</dbReference>
<sequence length="727" mass="82458">MTMGHSIGKCSATFGLYFAFIALCYPVFAEENLEIEVTAKGEIGSDANFNCSVSPETADIQWTWQGVPIGESNRTKLTVEEIKLPDKDRDGNTKKRKTLRLSVGNVTQADAGNYMCLAKIGDKVENKSVTLDLTFPGRLVNKTTGPLRLNVSVSGDSHVKLYCLFEVYDPWNISNIGWYKKDVKLSEQDVKDVGTQLRPAIPVGLKQVNGTFDLHITAEENGTYVCEIKDKVTNKNIQGEIDVIVYDKPKIVAFNALPINTTQIYINWTVNNYNSPVEMYSLFIRESPSENFNFYTLEKIGSKNTSFVINNLNKSTEYQLKLEVKTKGWTATGLYVGKSTVKTLDKEPVFVPKISINGFSATSVTIGWPPPPEDIAALIHYYHLEARKNDENKTHEAYHPRDSRNLPYMFGQLDPHSTYIFRVRACSEFTRKQCGPWSDKMEAATLDGIPGKPSNVHVNCDGGYMNITWDPPEKPNAEIKGYTMELTGNATYRDRYGTKKEDMWGPLSRFTTNDSRSARFDDLQPNSNYTVRLSAMTRTRRRGEEETRHCETPPHAPDAPPRPRWRKILENNKYMFKMYLPRITERNGRICCYRVHMVRMLPNVDWKNLPPPKDMSVIDYDDAHNRPQPTLGGYITDIFSNDKFPSDSELIMGDGNSIFDKEDPTLKSKACRRCLLRPRNNAPDYLITTTSTTTSTTTVPTTTEDDLLDDSTADPIEPEKTRRSLER</sequence>
<dbReference type="SUPFAM" id="SSF48726">
    <property type="entry name" value="Immunoglobulin"/>
    <property type="match status" value="1"/>
</dbReference>
<evidence type="ECO:0000256" key="1">
    <source>
        <dbReference type="SAM" id="MobiDB-lite"/>
    </source>
</evidence>
<dbReference type="Pfam" id="PF00041">
    <property type="entry name" value="fn3"/>
    <property type="match status" value="3"/>
</dbReference>
<feature type="compositionally biased region" description="Acidic residues" evidence="1">
    <location>
        <begin position="703"/>
        <end position="712"/>
    </location>
</feature>
<dbReference type="Pfam" id="PF13927">
    <property type="entry name" value="Ig_3"/>
    <property type="match status" value="1"/>
</dbReference>
<dbReference type="PROSITE" id="PS50853">
    <property type="entry name" value="FN3"/>
    <property type="match status" value="3"/>
</dbReference>
<feature type="domain" description="Fibronectin type-III" evidence="4">
    <location>
        <begin position="449"/>
        <end position="555"/>
    </location>
</feature>
<keyword evidence="6" id="KW-1185">Reference proteome</keyword>
<evidence type="ECO:0000256" key="2">
    <source>
        <dbReference type="SAM" id="SignalP"/>
    </source>
</evidence>
<dbReference type="OrthoDB" id="6058203at2759"/>
<evidence type="ECO:0000313" key="5">
    <source>
        <dbReference type="EMBL" id="CAG9796100.1"/>
    </source>
</evidence>
<feature type="region of interest" description="Disordered" evidence="1">
    <location>
        <begin position="537"/>
        <end position="563"/>
    </location>
</feature>
<dbReference type="InterPro" id="IPR007110">
    <property type="entry name" value="Ig-like_dom"/>
</dbReference>
<accession>A0A9N9RG24</accession>
<dbReference type="GO" id="GO:0016020">
    <property type="term" value="C:membrane"/>
    <property type="evidence" value="ECO:0007669"/>
    <property type="project" value="UniProtKB-SubCell"/>
</dbReference>
<dbReference type="Gene3D" id="2.60.40.10">
    <property type="entry name" value="Immunoglobulins"/>
    <property type="match status" value="5"/>
</dbReference>
<dbReference type="AlphaFoldDB" id="A0A9N9RG24"/>
<organism evidence="5 6">
    <name type="scientific">Diatraea saccharalis</name>
    <name type="common">sugarcane borer</name>
    <dbReference type="NCBI Taxonomy" id="40085"/>
    <lineage>
        <taxon>Eukaryota</taxon>
        <taxon>Metazoa</taxon>
        <taxon>Ecdysozoa</taxon>
        <taxon>Arthropoda</taxon>
        <taxon>Hexapoda</taxon>
        <taxon>Insecta</taxon>
        <taxon>Pterygota</taxon>
        <taxon>Neoptera</taxon>
        <taxon>Endopterygota</taxon>
        <taxon>Lepidoptera</taxon>
        <taxon>Glossata</taxon>
        <taxon>Ditrysia</taxon>
        <taxon>Pyraloidea</taxon>
        <taxon>Crambidae</taxon>
        <taxon>Crambinae</taxon>
        <taxon>Diatraea</taxon>
    </lineage>
</organism>
<dbReference type="CDD" id="cd00063">
    <property type="entry name" value="FN3"/>
    <property type="match status" value="3"/>
</dbReference>
<feature type="chain" id="PRO_5040442097" evidence="2">
    <location>
        <begin position="30"/>
        <end position="727"/>
    </location>
</feature>
<reference evidence="5" key="2">
    <citation type="submission" date="2022-10" db="EMBL/GenBank/DDBJ databases">
        <authorList>
            <consortium name="ENA_rothamsted_submissions"/>
            <consortium name="culmorum"/>
            <person name="King R."/>
        </authorList>
    </citation>
    <scope>NUCLEOTIDE SEQUENCE</scope>
</reference>
<dbReference type="EMBL" id="OU893339">
    <property type="protein sequence ID" value="CAG9796100.1"/>
    <property type="molecule type" value="Genomic_DNA"/>
</dbReference>
<dbReference type="InterPro" id="IPR050713">
    <property type="entry name" value="RTP_Phos/Ushers"/>
</dbReference>
<reference evidence="5" key="1">
    <citation type="submission" date="2021-12" db="EMBL/GenBank/DDBJ databases">
        <authorList>
            <person name="King R."/>
        </authorList>
    </citation>
    <scope>NUCLEOTIDE SEQUENCE</scope>
</reference>
<proteinExistence type="predicted"/>
<feature type="region of interest" description="Disordered" evidence="1">
    <location>
        <begin position="686"/>
        <end position="727"/>
    </location>
</feature>
<dbReference type="PANTHER" id="PTHR46957:SF3">
    <property type="entry name" value="CYTOKINE RECEPTOR"/>
    <property type="match status" value="1"/>
</dbReference>
<gene>
    <name evidence="5" type="ORF">DIATSA_LOCUS13322</name>
</gene>
<evidence type="ECO:0000259" key="3">
    <source>
        <dbReference type="PROSITE" id="PS50835"/>
    </source>
</evidence>
<feature type="compositionally biased region" description="Low complexity" evidence="1">
    <location>
        <begin position="686"/>
        <end position="702"/>
    </location>
</feature>
<name>A0A9N9RG24_9NEOP</name>
<dbReference type="InterPro" id="IPR036179">
    <property type="entry name" value="Ig-like_dom_sf"/>
</dbReference>
<dbReference type="InterPro" id="IPR003599">
    <property type="entry name" value="Ig_sub"/>
</dbReference>
<protein>
    <submittedName>
        <fullName evidence="5">Uncharacterized protein</fullName>
    </submittedName>
</protein>
<feature type="domain" description="Ig-like" evidence="3">
    <location>
        <begin position="26"/>
        <end position="130"/>
    </location>
</feature>
<feature type="compositionally biased region" description="Basic and acidic residues" evidence="1">
    <location>
        <begin position="717"/>
        <end position="727"/>
    </location>
</feature>
<dbReference type="InterPro" id="IPR013783">
    <property type="entry name" value="Ig-like_fold"/>
</dbReference>
<feature type="domain" description="Ig-like" evidence="3">
    <location>
        <begin position="136"/>
        <end position="238"/>
    </location>
</feature>